<gene>
    <name evidence="1" type="ORF">OWV82_018440</name>
</gene>
<evidence type="ECO:0000313" key="1">
    <source>
        <dbReference type="EMBL" id="KAJ4708505.1"/>
    </source>
</evidence>
<dbReference type="Proteomes" id="UP001164539">
    <property type="component" value="Chromosome 10"/>
</dbReference>
<name>A0ACC1XB33_MELAZ</name>
<sequence length="544" mass="61204">MGDSRVNEEIFETPSTACYDVVEYTCPFDFLGFCSSVDDIFTCLFTLTTYISQRIFHFIEDLVLRDINSCLGELFVISSGEHPRSSSQSICKSILEECLSSSSCHIADTVYGRRASDLRNQLFVNTRSEIIETKYIYVGIPFIFKWLMLPLFGLQLSWRLAMASWRCPFYYIRRAQFRVRSITSRVRKTLRGSSDDIGWLQHTPGMAPVEDGTARFLELLESIRNGQHTLPDSYVYLLIPGLFSNHGPLYFVATKKFFSKKGLACHIAKIHSEASVEHNAWELKQYIEELYWGSGKRVMLLGHSKGGVDAAAALSMYWSDLKDKVAGLAMVQSPYGGTPVASDILREGQIADKETRRIMEFLICKLIKGDIRALEDLTYEKRKEFIMNHKLPEEIPVISFHSEASVAPGVLATMTHIAHAELPWLPLSIFGSEESDNLVQAGRQVPVVIPVSAAMAICALHLQLRYGEKSDGLVTCRDAEVPGSVVVRPNQKLDHAWMVYSSWKKNPNEPDACEMCEALLTQLVELGKIKQEKMEFGSSSESAT</sequence>
<evidence type="ECO:0000313" key="2">
    <source>
        <dbReference type="Proteomes" id="UP001164539"/>
    </source>
</evidence>
<protein>
    <submittedName>
        <fullName evidence="1">Alpha/beta-Hydrolases superfamily protein</fullName>
    </submittedName>
</protein>
<organism evidence="1 2">
    <name type="scientific">Melia azedarach</name>
    <name type="common">Chinaberry tree</name>
    <dbReference type="NCBI Taxonomy" id="155640"/>
    <lineage>
        <taxon>Eukaryota</taxon>
        <taxon>Viridiplantae</taxon>
        <taxon>Streptophyta</taxon>
        <taxon>Embryophyta</taxon>
        <taxon>Tracheophyta</taxon>
        <taxon>Spermatophyta</taxon>
        <taxon>Magnoliopsida</taxon>
        <taxon>eudicotyledons</taxon>
        <taxon>Gunneridae</taxon>
        <taxon>Pentapetalae</taxon>
        <taxon>rosids</taxon>
        <taxon>malvids</taxon>
        <taxon>Sapindales</taxon>
        <taxon>Meliaceae</taxon>
        <taxon>Melia</taxon>
    </lineage>
</organism>
<proteinExistence type="predicted"/>
<dbReference type="EMBL" id="CM051403">
    <property type="protein sequence ID" value="KAJ4708505.1"/>
    <property type="molecule type" value="Genomic_DNA"/>
</dbReference>
<comment type="caution">
    <text evidence="1">The sequence shown here is derived from an EMBL/GenBank/DDBJ whole genome shotgun (WGS) entry which is preliminary data.</text>
</comment>
<accession>A0ACC1XB33</accession>
<reference evidence="1 2" key="1">
    <citation type="journal article" date="2023" name="Science">
        <title>Complex scaffold remodeling in plant triterpene biosynthesis.</title>
        <authorList>
            <person name="De La Pena R."/>
            <person name="Hodgson H."/>
            <person name="Liu J.C."/>
            <person name="Stephenson M.J."/>
            <person name="Martin A.C."/>
            <person name="Owen C."/>
            <person name="Harkess A."/>
            <person name="Leebens-Mack J."/>
            <person name="Jimenez L.E."/>
            <person name="Osbourn A."/>
            <person name="Sattely E.S."/>
        </authorList>
    </citation>
    <scope>NUCLEOTIDE SEQUENCE [LARGE SCALE GENOMIC DNA]</scope>
    <source>
        <strain evidence="2">cv. JPN11</strain>
        <tissue evidence="1">Leaf</tissue>
    </source>
</reference>
<keyword evidence="2" id="KW-1185">Reference proteome</keyword>